<dbReference type="Gene3D" id="1.20.1160.11">
    <property type="entry name" value="Paired amphipathic helix"/>
    <property type="match status" value="1"/>
</dbReference>
<accession>A0A9P5MWM2</accession>
<name>A0A9P5MWM2_9AGAM</name>
<reference evidence="5" key="1">
    <citation type="submission" date="2019-10" db="EMBL/GenBank/DDBJ databases">
        <authorList>
            <consortium name="DOE Joint Genome Institute"/>
            <person name="Kuo A."/>
            <person name="Miyauchi S."/>
            <person name="Kiss E."/>
            <person name="Drula E."/>
            <person name="Kohler A."/>
            <person name="Sanchez-Garcia M."/>
            <person name="Andreopoulos B."/>
            <person name="Barry K.W."/>
            <person name="Bonito G."/>
            <person name="Buee M."/>
            <person name="Carver A."/>
            <person name="Chen C."/>
            <person name="Cichocki N."/>
            <person name="Clum A."/>
            <person name="Culley D."/>
            <person name="Crous P.W."/>
            <person name="Fauchery L."/>
            <person name="Girlanda M."/>
            <person name="Hayes R."/>
            <person name="Keri Z."/>
            <person name="LaButti K."/>
            <person name="Lipzen A."/>
            <person name="Lombard V."/>
            <person name="Magnuson J."/>
            <person name="Maillard F."/>
            <person name="Morin E."/>
            <person name="Murat C."/>
            <person name="Nolan M."/>
            <person name="Ohm R."/>
            <person name="Pangilinan J."/>
            <person name="Pereira M."/>
            <person name="Perotto S."/>
            <person name="Peter M."/>
            <person name="Riley R."/>
            <person name="Sitrit Y."/>
            <person name="Stielow B."/>
            <person name="Szollosi G."/>
            <person name="Zifcakova L."/>
            <person name="Stursova M."/>
            <person name="Spatafora J.W."/>
            <person name="Tedersoo L."/>
            <person name="Vaario L.-M."/>
            <person name="Yamada A."/>
            <person name="Yan M."/>
            <person name="Wang P."/>
            <person name="Xu J."/>
            <person name="Bruns T."/>
            <person name="Baldrian P."/>
            <person name="Vilgalys R."/>
            <person name="Henrissat B."/>
            <person name="Grigoriev I.V."/>
            <person name="Hibbett D."/>
            <person name="Nagy L.G."/>
            <person name="Martin F.M."/>
        </authorList>
    </citation>
    <scope>NUCLEOTIDE SEQUENCE</scope>
    <source>
        <strain evidence="5">Prilba</strain>
    </source>
</reference>
<proteinExistence type="predicted"/>
<dbReference type="EMBL" id="WHVB01000008">
    <property type="protein sequence ID" value="KAF8480500.1"/>
    <property type="molecule type" value="Genomic_DNA"/>
</dbReference>
<evidence type="ECO:0000256" key="2">
    <source>
        <dbReference type="ARBA" id="ARBA00022491"/>
    </source>
</evidence>
<comment type="subcellular location">
    <subcellularLocation>
        <location evidence="1">Nucleus</location>
    </subcellularLocation>
</comment>
<keyword evidence="6" id="KW-1185">Reference proteome</keyword>
<dbReference type="Pfam" id="PF16879">
    <property type="entry name" value="Sin3a_C"/>
    <property type="match status" value="1"/>
</dbReference>
<dbReference type="PANTHER" id="PTHR12346:SF0">
    <property type="entry name" value="SIN3A, ISOFORM G"/>
    <property type="match status" value="1"/>
</dbReference>
<comment type="caution">
    <text evidence="5">The sequence shown here is derived from an EMBL/GenBank/DDBJ whole genome shotgun (WGS) entry which is preliminary data.</text>
</comment>
<keyword evidence="2" id="KW-0678">Repressor</keyword>
<evidence type="ECO:0000313" key="5">
    <source>
        <dbReference type="EMBL" id="KAF8480500.1"/>
    </source>
</evidence>
<evidence type="ECO:0000259" key="4">
    <source>
        <dbReference type="SMART" id="SM00761"/>
    </source>
</evidence>
<protein>
    <submittedName>
        <fullName evidence="5">Sin3 family co-repressor-domain-containing protein</fullName>
    </submittedName>
</protein>
<gene>
    <name evidence="5" type="ORF">DFH94DRAFT_853741</name>
</gene>
<dbReference type="PANTHER" id="PTHR12346">
    <property type="entry name" value="SIN3B-RELATED"/>
    <property type="match status" value="1"/>
</dbReference>
<reference evidence="5" key="2">
    <citation type="journal article" date="2020" name="Nat. Commun.">
        <title>Large-scale genome sequencing of mycorrhizal fungi provides insights into the early evolution of symbiotic traits.</title>
        <authorList>
            <person name="Miyauchi S."/>
            <person name="Kiss E."/>
            <person name="Kuo A."/>
            <person name="Drula E."/>
            <person name="Kohler A."/>
            <person name="Sanchez-Garcia M."/>
            <person name="Morin E."/>
            <person name="Andreopoulos B."/>
            <person name="Barry K.W."/>
            <person name="Bonito G."/>
            <person name="Buee M."/>
            <person name="Carver A."/>
            <person name="Chen C."/>
            <person name="Cichocki N."/>
            <person name="Clum A."/>
            <person name="Culley D."/>
            <person name="Crous P.W."/>
            <person name="Fauchery L."/>
            <person name="Girlanda M."/>
            <person name="Hayes R.D."/>
            <person name="Keri Z."/>
            <person name="LaButti K."/>
            <person name="Lipzen A."/>
            <person name="Lombard V."/>
            <person name="Magnuson J."/>
            <person name="Maillard F."/>
            <person name="Murat C."/>
            <person name="Nolan M."/>
            <person name="Ohm R.A."/>
            <person name="Pangilinan J."/>
            <person name="Pereira M.F."/>
            <person name="Perotto S."/>
            <person name="Peter M."/>
            <person name="Pfister S."/>
            <person name="Riley R."/>
            <person name="Sitrit Y."/>
            <person name="Stielow J.B."/>
            <person name="Szollosi G."/>
            <person name="Zifcakova L."/>
            <person name="Stursova M."/>
            <person name="Spatafora J.W."/>
            <person name="Tedersoo L."/>
            <person name="Vaario L.M."/>
            <person name="Yamada A."/>
            <person name="Yan M."/>
            <person name="Wang P."/>
            <person name="Xu J."/>
            <person name="Bruns T."/>
            <person name="Baldrian P."/>
            <person name="Vilgalys R."/>
            <person name="Dunand C."/>
            <person name="Henrissat B."/>
            <person name="Grigoriev I.V."/>
            <person name="Hibbett D."/>
            <person name="Nagy L.G."/>
            <person name="Martin F.M."/>
        </authorList>
    </citation>
    <scope>NUCLEOTIDE SEQUENCE</scope>
    <source>
        <strain evidence="5">Prilba</strain>
    </source>
</reference>
<dbReference type="InterPro" id="IPR031693">
    <property type="entry name" value="Sin3_C"/>
</dbReference>
<sequence length="437" mass="49127">MALLSLHLQRIGMPSTQFQPVSENLNTVTDHQLNVTDALSYLDAVKVQFHDCLDVYNIFLDVMKPITQQGPAIAPFPAIDDMRFFPHVKAALEHETYCGLLKPVNRDAMRLWGVPLWPRSLNIRCGSYRRLPADEVDVERSGRDEVCKSVLNDKWVSHPGFSSEDFVSMAHKNYLYEEPLHRTEEECHGYDSHIDALVCTIGLLEPLNHKILRMTRKAVHERIVKNIYGREAGLEVLPAMQDSPALADKKALTARAFVAQIEAIMETQMARRAALMDPPYVLRDAVKIAFSYPSRLSGTQLCLVLAAWMMIRLYRVVRGFFQLTASGTSGPQQVVRLPESKLITFRLLSKDGSSLDDAEVLSGHLQAYVEGFVSEAETPGVPTSKLRSPILRRSLPTSAIPTSGAGAGHDLYERGRTEIKVFVQTYRLFLVFHVLRI</sequence>
<evidence type="ECO:0000313" key="6">
    <source>
        <dbReference type="Proteomes" id="UP000759537"/>
    </source>
</evidence>
<feature type="domain" description="Histone deacetylase interacting" evidence="4">
    <location>
        <begin position="122"/>
        <end position="221"/>
    </location>
</feature>
<dbReference type="SMART" id="SM00761">
    <property type="entry name" value="HDAC_interact"/>
    <property type="match status" value="1"/>
</dbReference>
<dbReference type="SUPFAM" id="SSF47762">
    <property type="entry name" value="PAH2 domain"/>
    <property type="match status" value="1"/>
</dbReference>
<dbReference type="Pfam" id="PF08295">
    <property type="entry name" value="Sin3_corepress"/>
    <property type="match status" value="1"/>
</dbReference>
<dbReference type="OrthoDB" id="5342561at2759"/>
<evidence type="ECO:0000256" key="3">
    <source>
        <dbReference type="ARBA" id="ARBA00023242"/>
    </source>
</evidence>
<evidence type="ECO:0000256" key="1">
    <source>
        <dbReference type="ARBA" id="ARBA00004123"/>
    </source>
</evidence>
<dbReference type="InterPro" id="IPR039774">
    <property type="entry name" value="Sin3-like"/>
</dbReference>
<dbReference type="GO" id="GO:0000122">
    <property type="term" value="P:negative regulation of transcription by RNA polymerase II"/>
    <property type="evidence" value="ECO:0007669"/>
    <property type="project" value="TreeGrafter"/>
</dbReference>
<dbReference type="InterPro" id="IPR013194">
    <property type="entry name" value="HDAC_interact_dom"/>
</dbReference>
<dbReference type="InterPro" id="IPR036600">
    <property type="entry name" value="PAH_sf"/>
</dbReference>
<dbReference type="GO" id="GO:0003714">
    <property type="term" value="F:transcription corepressor activity"/>
    <property type="evidence" value="ECO:0007669"/>
    <property type="project" value="InterPro"/>
</dbReference>
<keyword evidence="3" id="KW-0539">Nucleus</keyword>
<organism evidence="5 6">
    <name type="scientific">Russula ochroleuca</name>
    <dbReference type="NCBI Taxonomy" id="152965"/>
    <lineage>
        <taxon>Eukaryota</taxon>
        <taxon>Fungi</taxon>
        <taxon>Dikarya</taxon>
        <taxon>Basidiomycota</taxon>
        <taxon>Agaricomycotina</taxon>
        <taxon>Agaricomycetes</taxon>
        <taxon>Russulales</taxon>
        <taxon>Russulaceae</taxon>
        <taxon>Russula</taxon>
    </lineage>
</organism>
<dbReference type="GO" id="GO:0070822">
    <property type="term" value="C:Sin3-type complex"/>
    <property type="evidence" value="ECO:0007669"/>
    <property type="project" value="TreeGrafter"/>
</dbReference>
<dbReference type="Proteomes" id="UP000759537">
    <property type="component" value="Unassembled WGS sequence"/>
</dbReference>
<dbReference type="AlphaFoldDB" id="A0A9P5MWM2"/>